<evidence type="ECO:0000313" key="2">
    <source>
        <dbReference type="EMBL" id="AMU88344.1"/>
    </source>
</evidence>
<reference evidence="2 3" key="2">
    <citation type="journal article" date="2016" name="Genome Announc.">
        <title>Complete Genome Sequence of Sphingopyxis macrogoltabida Strain 203N (NBRC 111659), a Polyethylene Glycol Degrader.</title>
        <authorList>
            <person name="Ohtsubo Y."/>
            <person name="Nonoyama S."/>
            <person name="Nagata Y."/>
            <person name="Numata M."/>
            <person name="Tsuchikane K."/>
            <person name="Hosoyama A."/>
            <person name="Yamazoe A."/>
            <person name="Tsuda M."/>
            <person name="Fujita N."/>
            <person name="Kawai F."/>
        </authorList>
    </citation>
    <scope>NUCLEOTIDE SEQUENCE [LARGE SCALE GENOMIC DNA]</scope>
    <source>
        <strain evidence="2 3">203N</strain>
    </source>
</reference>
<gene>
    <name evidence="2" type="ORF">ATM17_04705</name>
</gene>
<dbReference type="EMBL" id="CP013344">
    <property type="protein sequence ID" value="AMU88344.1"/>
    <property type="molecule type" value="Genomic_DNA"/>
</dbReference>
<organism evidence="2 3">
    <name type="scientific">Sphingopyxis macrogoltabida</name>
    <name type="common">Sphingomonas macrogoltabidus</name>
    <dbReference type="NCBI Taxonomy" id="33050"/>
    <lineage>
        <taxon>Bacteria</taxon>
        <taxon>Pseudomonadati</taxon>
        <taxon>Pseudomonadota</taxon>
        <taxon>Alphaproteobacteria</taxon>
        <taxon>Sphingomonadales</taxon>
        <taxon>Sphingomonadaceae</taxon>
        <taxon>Sphingopyxis</taxon>
    </lineage>
</organism>
<protein>
    <submittedName>
        <fullName evidence="2">Uncharacterized protein</fullName>
    </submittedName>
</protein>
<dbReference type="RefSeq" id="WP_054725214.1">
    <property type="nucleotide sequence ID" value="NZ_CP013344.1"/>
</dbReference>
<sequence>MQMRGYAAALAAAALTIAGPATAQVPSSADYSDARCFLVFTILPERLVDGKPVSQEQRAAMDSVASYFLGRLAARSPSLDLGTVMTPAIIRDVQGNLPAQFESCVAGTDALMAAMTRSGTLMEEAMKAP</sequence>
<name>A0AAC8YYK6_SPHMC</name>
<evidence type="ECO:0000313" key="3">
    <source>
        <dbReference type="Proteomes" id="UP000076088"/>
    </source>
</evidence>
<proteinExistence type="predicted"/>
<feature type="chain" id="PRO_5042049885" evidence="1">
    <location>
        <begin position="24"/>
        <end position="129"/>
    </location>
</feature>
<keyword evidence="1" id="KW-0732">Signal</keyword>
<reference evidence="3" key="1">
    <citation type="submission" date="2015-11" db="EMBL/GenBank/DDBJ databases">
        <title>Complete genome sequence of a polyethylene-glycol degrader Sphingopyxis macrogoltabida 203N (NBRC 111659).</title>
        <authorList>
            <person name="Yoshiyuki O."/>
            <person name="Shouta N."/>
            <person name="Nagata Y."/>
            <person name="Numata M."/>
            <person name="Tsuchikane K."/>
            <person name="Hosoyama A."/>
            <person name="Yamazoe A."/>
            <person name="Tsuda M."/>
            <person name="Fujita N."/>
            <person name="Kawai F."/>
        </authorList>
    </citation>
    <scope>NUCLEOTIDE SEQUENCE [LARGE SCALE GENOMIC DNA]</scope>
    <source>
        <strain evidence="3">203N</strain>
    </source>
</reference>
<dbReference type="Proteomes" id="UP000076088">
    <property type="component" value="Chromosome"/>
</dbReference>
<dbReference type="AlphaFoldDB" id="A0AAC8YYK6"/>
<keyword evidence="3" id="KW-1185">Reference proteome</keyword>
<evidence type="ECO:0000256" key="1">
    <source>
        <dbReference type="SAM" id="SignalP"/>
    </source>
</evidence>
<accession>A0AAC8YYK6</accession>
<dbReference type="KEGG" id="smaz:LH19_04745"/>
<feature type="signal peptide" evidence="1">
    <location>
        <begin position="1"/>
        <end position="23"/>
    </location>
</feature>